<dbReference type="SUPFAM" id="SSF56300">
    <property type="entry name" value="Metallo-dependent phosphatases"/>
    <property type="match status" value="1"/>
</dbReference>
<protein>
    <recommendedName>
        <fullName evidence="2">Calcineurin-like phosphoesterase domain-containing protein</fullName>
    </recommendedName>
</protein>
<proteinExistence type="predicted"/>
<comment type="caution">
    <text evidence="1">The sequence shown here is derived from an EMBL/GenBank/DDBJ whole genome shotgun (WGS) entry which is preliminary data.</text>
</comment>
<dbReference type="Gene3D" id="3.60.21.10">
    <property type="match status" value="1"/>
</dbReference>
<reference evidence="1" key="1">
    <citation type="journal article" date="2015" name="Nature">
        <title>Complex archaea that bridge the gap between prokaryotes and eukaryotes.</title>
        <authorList>
            <person name="Spang A."/>
            <person name="Saw J.H."/>
            <person name="Jorgensen S.L."/>
            <person name="Zaremba-Niedzwiedzka K."/>
            <person name="Martijn J."/>
            <person name="Lind A.E."/>
            <person name="van Eijk R."/>
            <person name="Schleper C."/>
            <person name="Guy L."/>
            <person name="Ettema T.J."/>
        </authorList>
    </citation>
    <scope>NUCLEOTIDE SEQUENCE</scope>
</reference>
<accession>A0A0F9G8S9</accession>
<sequence>MIFMHHPPIRVGIDWVDGIGLLSGGAELARIVRRHPQVRGIHCGHIHRSIQANLGGTPVGVAPSTCYATMLDLLSEGAPMLISEPPGMHLHFWDGAHIVTHHAYFGHADETLNLIPMMQNWELRQELVRQGKGIPKSIGSRY</sequence>
<dbReference type="AlphaFoldDB" id="A0A0F9G8S9"/>
<evidence type="ECO:0008006" key="2">
    <source>
        <dbReference type="Google" id="ProtNLM"/>
    </source>
</evidence>
<organism evidence="1">
    <name type="scientific">marine sediment metagenome</name>
    <dbReference type="NCBI Taxonomy" id="412755"/>
    <lineage>
        <taxon>unclassified sequences</taxon>
        <taxon>metagenomes</taxon>
        <taxon>ecological metagenomes</taxon>
    </lineage>
</organism>
<dbReference type="InterPro" id="IPR029052">
    <property type="entry name" value="Metallo-depent_PP-like"/>
</dbReference>
<gene>
    <name evidence="1" type="ORF">LCGC14_2150120</name>
</gene>
<evidence type="ECO:0000313" key="1">
    <source>
        <dbReference type="EMBL" id="KKL65925.1"/>
    </source>
</evidence>
<name>A0A0F9G8S9_9ZZZZ</name>
<dbReference type="EMBL" id="LAZR01027375">
    <property type="protein sequence ID" value="KKL65925.1"/>
    <property type="molecule type" value="Genomic_DNA"/>
</dbReference>